<dbReference type="EMBL" id="BONC01000044">
    <property type="protein sequence ID" value="GIF59278.1"/>
    <property type="molecule type" value="Genomic_DNA"/>
</dbReference>
<protein>
    <submittedName>
        <fullName evidence="1">Uncharacterized protein</fullName>
    </submittedName>
</protein>
<accession>A0ABQ4C923</accession>
<reference evidence="1 2" key="1">
    <citation type="submission" date="2021-01" db="EMBL/GenBank/DDBJ databases">
        <title>Whole genome shotgun sequence of Asanoa iriomotensis NBRC 100142.</title>
        <authorList>
            <person name="Komaki H."/>
            <person name="Tamura T."/>
        </authorList>
    </citation>
    <scope>NUCLEOTIDE SEQUENCE [LARGE SCALE GENOMIC DNA]</scope>
    <source>
        <strain evidence="1 2">NBRC 100142</strain>
    </source>
</reference>
<name>A0ABQ4C923_9ACTN</name>
<organism evidence="1 2">
    <name type="scientific">Asanoa iriomotensis</name>
    <dbReference type="NCBI Taxonomy" id="234613"/>
    <lineage>
        <taxon>Bacteria</taxon>
        <taxon>Bacillati</taxon>
        <taxon>Actinomycetota</taxon>
        <taxon>Actinomycetes</taxon>
        <taxon>Micromonosporales</taxon>
        <taxon>Micromonosporaceae</taxon>
        <taxon>Asanoa</taxon>
    </lineage>
</organism>
<evidence type="ECO:0000313" key="1">
    <source>
        <dbReference type="EMBL" id="GIF59278.1"/>
    </source>
</evidence>
<dbReference type="RefSeq" id="WP_203706113.1">
    <property type="nucleotide sequence ID" value="NZ_BAAALU010000018.1"/>
</dbReference>
<sequence length="182" mass="20382">MCDDQTVTDERYPNWRARIVLDEEAGQPWGDALAPALLVERRRASWATEVYQPEHAERILAAWHHLDGDAFERFLRLAHGTTAIQHVTGQDLTVIIFDTADYRACTGITDRCDLTGEHDEWRAWLDGDVYGVIVERHTATDCWTGEDALFGLYGRQYALDQATAMLAEVIATATADTEATAA</sequence>
<dbReference type="Proteomes" id="UP000624325">
    <property type="component" value="Unassembled WGS sequence"/>
</dbReference>
<keyword evidence="2" id="KW-1185">Reference proteome</keyword>
<comment type="caution">
    <text evidence="1">The sequence shown here is derived from an EMBL/GenBank/DDBJ whole genome shotgun (WGS) entry which is preliminary data.</text>
</comment>
<gene>
    <name evidence="1" type="ORF">Air01nite_53730</name>
</gene>
<evidence type="ECO:0000313" key="2">
    <source>
        <dbReference type="Proteomes" id="UP000624325"/>
    </source>
</evidence>
<proteinExistence type="predicted"/>